<dbReference type="InterPro" id="IPR000048">
    <property type="entry name" value="IQ_motif_EF-hand-BS"/>
</dbReference>
<dbReference type="CDD" id="cd00136">
    <property type="entry name" value="PDZ_canonical"/>
    <property type="match status" value="1"/>
</dbReference>
<dbReference type="Pfam" id="PF00612">
    <property type="entry name" value="IQ"/>
    <property type="match status" value="2"/>
</dbReference>
<feature type="region of interest" description="Disordered" evidence="1">
    <location>
        <begin position="396"/>
        <end position="465"/>
    </location>
</feature>
<comment type="caution">
    <text evidence="2">The sequence shown here is derived from an EMBL/GenBank/DDBJ whole genome shotgun (WGS) entry which is preliminary data.</text>
</comment>
<sequence>MPSNSPLSPFTHQPSLPINALNVPLHDPNNPFDSFDPLAPTPISLNFKANEPVGIHFRWTHNSSYTVVGFTDNSPAFAQGKVCPGATLISVNHVDLQGLKQASVNEAMKSAAGQPRILRFKMPQAVKPPRPRGAAQQSKQQHHHHQQQQKVNPPPQQQLQRRKSSDSDITTPARRMRIVYEFTKTYVLKTLLPLGLEAGVIMYYRIEAARVVQRGVRAWLAARIVRVLRKIRRHNASVKIQGQVRRMLAVLQLWRLRRERDRGIRGASATVLQCFGRAIAARRLLALLKERHRQRFIRSCLLIQTAVRRMKQLKKFNDARKKAVKIQSSVRSRQGRSAYRISRIAAIRVQARCRVVLAKSARLNRIKAGDVIRRFARMIYERREARYKCEEIRKQREEEQEEEQAALEPTSLAPPQPVATPQTTGEHTELEDSMFSDGVSESSAESPAKWQLRFSPEKDSLARNDEKHGIEISDEAESPMSKLQREGMVVMTMESPEEKMSRIEQEEIFRQDREAKEKIIRDGIAVKLQARFRGYASRKRVDAMKRAVKGLADKILDIRHKQRCRRAVLLLIKRRNEAATALQKIVRGWLSKKKVDSKRRLRMEYVVEEVEKAFRITELVGMNESSPSSVSGKHFFNGEGEVGNGLSEGDLFSPSYSKEEMKWLRIFPHHAKPSYGCDLFQGVEDRANTQPMHVSLVGEDLIYGNK</sequence>
<dbReference type="SMART" id="SM00015">
    <property type="entry name" value="IQ"/>
    <property type="match status" value="6"/>
</dbReference>
<reference evidence="3" key="1">
    <citation type="journal article" date="2023" name="Commun. Biol.">
        <title>Genome analysis of Parmales, the sister group of diatoms, reveals the evolutionary specialization of diatoms from phago-mixotrophs to photoautotrophs.</title>
        <authorList>
            <person name="Ban H."/>
            <person name="Sato S."/>
            <person name="Yoshikawa S."/>
            <person name="Yamada K."/>
            <person name="Nakamura Y."/>
            <person name="Ichinomiya M."/>
            <person name="Sato N."/>
            <person name="Blanc-Mathieu R."/>
            <person name="Endo H."/>
            <person name="Kuwata A."/>
            <person name="Ogata H."/>
        </authorList>
    </citation>
    <scope>NUCLEOTIDE SEQUENCE [LARGE SCALE GENOMIC DNA]</scope>
    <source>
        <strain evidence="3">NIES 3701</strain>
    </source>
</reference>
<proteinExistence type="predicted"/>
<protein>
    <recommendedName>
        <fullName evidence="4">PDZ domain-containing protein</fullName>
    </recommendedName>
</protein>
<dbReference type="InterPro" id="IPR036034">
    <property type="entry name" value="PDZ_sf"/>
</dbReference>
<evidence type="ECO:0000313" key="3">
    <source>
        <dbReference type="Proteomes" id="UP001165085"/>
    </source>
</evidence>
<evidence type="ECO:0008006" key="4">
    <source>
        <dbReference type="Google" id="ProtNLM"/>
    </source>
</evidence>
<dbReference type="Gene3D" id="1.20.5.190">
    <property type="match status" value="1"/>
</dbReference>
<evidence type="ECO:0000313" key="2">
    <source>
        <dbReference type="EMBL" id="GMH88137.1"/>
    </source>
</evidence>
<feature type="compositionally biased region" description="Basic and acidic residues" evidence="1">
    <location>
        <begin position="455"/>
        <end position="465"/>
    </location>
</feature>
<dbReference type="SUPFAM" id="SSF50156">
    <property type="entry name" value="PDZ domain-like"/>
    <property type="match status" value="1"/>
</dbReference>
<feature type="region of interest" description="Disordered" evidence="1">
    <location>
        <begin position="125"/>
        <end position="170"/>
    </location>
</feature>
<name>A0A9W7BCY0_9STRA</name>
<dbReference type="AlphaFoldDB" id="A0A9W7BCY0"/>
<gene>
    <name evidence="2" type="ORF">TrST_g6170</name>
</gene>
<accession>A0A9W7BCY0</accession>
<organism evidence="2 3">
    <name type="scientific">Triparma strigata</name>
    <dbReference type="NCBI Taxonomy" id="1606541"/>
    <lineage>
        <taxon>Eukaryota</taxon>
        <taxon>Sar</taxon>
        <taxon>Stramenopiles</taxon>
        <taxon>Ochrophyta</taxon>
        <taxon>Bolidophyceae</taxon>
        <taxon>Parmales</taxon>
        <taxon>Triparmaceae</taxon>
        <taxon>Triparma</taxon>
    </lineage>
</organism>
<dbReference type="OrthoDB" id="198167at2759"/>
<evidence type="ECO:0000256" key="1">
    <source>
        <dbReference type="SAM" id="MobiDB-lite"/>
    </source>
</evidence>
<dbReference type="Proteomes" id="UP001165085">
    <property type="component" value="Unassembled WGS sequence"/>
</dbReference>
<dbReference type="Gene3D" id="2.30.42.10">
    <property type="match status" value="1"/>
</dbReference>
<dbReference type="PROSITE" id="PS50096">
    <property type="entry name" value="IQ"/>
    <property type="match status" value="3"/>
</dbReference>
<keyword evidence="3" id="KW-1185">Reference proteome</keyword>
<dbReference type="EMBL" id="BRXY01000338">
    <property type="protein sequence ID" value="GMH88137.1"/>
    <property type="molecule type" value="Genomic_DNA"/>
</dbReference>